<dbReference type="Proteomes" id="UP000266861">
    <property type="component" value="Unassembled WGS sequence"/>
</dbReference>
<reference evidence="1 2" key="1">
    <citation type="submission" date="2018-08" db="EMBL/GenBank/DDBJ databases">
        <title>Genome and evolution of the arbuscular mycorrhizal fungus Diversispora epigaea (formerly Glomus versiforme) and its bacterial endosymbionts.</title>
        <authorList>
            <person name="Sun X."/>
            <person name="Fei Z."/>
            <person name="Harrison M."/>
        </authorList>
    </citation>
    <scope>NUCLEOTIDE SEQUENCE [LARGE SCALE GENOMIC DNA]</scope>
    <source>
        <strain evidence="1 2">IT104</strain>
    </source>
</reference>
<name>A0A397IQV3_9GLOM</name>
<protein>
    <submittedName>
        <fullName evidence="1">Uncharacterized protein</fullName>
    </submittedName>
</protein>
<evidence type="ECO:0000313" key="2">
    <source>
        <dbReference type="Proteomes" id="UP000266861"/>
    </source>
</evidence>
<dbReference type="AlphaFoldDB" id="A0A397IQV3"/>
<comment type="caution">
    <text evidence="1">The sequence shown here is derived from an EMBL/GenBank/DDBJ whole genome shotgun (WGS) entry which is preliminary data.</text>
</comment>
<organism evidence="1 2">
    <name type="scientific">Diversispora epigaea</name>
    <dbReference type="NCBI Taxonomy" id="1348612"/>
    <lineage>
        <taxon>Eukaryota</taxon>
        <taxon>Fungi</taxon>
        <taxon>Fungi incertae sedis</taxon>
        <taxon>Mucoromycota</taxon>
        <taxon>Glomeromycotina</taxon>
        <taxon>Glomeromycetes</taxon>
        <taxon>Diversisporales</taxon>
        <taxon>Diversisporaceae</taxon>
        <taxon>Diversispora</taxon>
    </lineage>
</organism>
<proteinExistence type="predicted"/>
<dbReference type="EMBL" id="PQFF01000155">
    <property type="protein sequence ID" value="RHZ78389.1"/>
    <property type="molecule type" value="Genomic_DNA"/>
</dbReference>
<dbReference type="OrthoDB" id="2311981at2759"/>
<gene>
    <name evidence="1" type="ORF">Glove_165g129</name>
</gene>
<evidence type="ECO:0000313" key="1">
    <source>
        <dbReference type="EMBL" id="RHZ78389.1"/>
    </source>
</evidence>
<keyword evidence="2" id="KW-1185">Reference proteome</keyword>
<sequence length="426" mass="48995">MSLKLKRFQKKKFVDVPSTSGTLGASIQGTDTEVIKNISPPQKEPSMFSGFENLQLGHPYKIWVKYNNNQPAKIIFDGEDVYDLKKAIKNNFPNDLAGIDAARIILRRHGEEKDLNPGFIVNQNFENNSSTPLQVIVNAPVLLKRKREISPENLSKIVETAIEKILSQEKYEIIQASNISETKAENIIDSLGLKNLKFPAKDFQPIDPISCEPFVWNKKIDEAHQMSSVKKWFKKALVLPKGFQIRDIHTQNHRRQLRNSNFTLTSSVDISIGPNDINCVWIETKKKKKYFKEVQIISELFLIDKISVLKSMAVLTDCKNNWVIYFFMKSQTGNQYLASSKIDDRSIALAIIKQFVLDEGKFIHDKMGKNITYQVNLPKPLKMKSKFLEILEEDNNKMADMIDNMTEKELFNMSMRKRLRIAKMSC</sequence>
<accession>A0A397IQV3</accession>